<dbReference type="Proteomes" id="UP001303324">
    <property type="component" value="Chromosome"/>
</dbReference>
<evidence type="ECO:0000313" key="3">
    <source>
        <dbReference type="Proteomes" id="UP001303324"/>
    </source>
</evidence>
<dbReference type="InterPro" id="IPR034660">
    <property type="entry name" value="DinB/YfiT-like"/>
</dbReference>
<dbReference type="InterPro" id="IPR024775">
    <property type="entry name" value="DinB-like"/>
</dbReference>
<name>A0ABY9VKU9_9BACI</name>
<organism evidence="2 3">
    <name type="scientific">Mesobacillus jeotgali</name>
    <dbReference type="NCBI Taxonomy" id="129985"/>
    <lineage>
        <taxon>Bacteria</taxon>
        <taxon>Bacillati</taxon>
        <taxon>Bacillota</taxon>
        <taxon>Bacilli</taxon>
        <taxon>Bacillales</taxon>
        <taxon>Bacillaceae</taxon>
        <taxon>Mesobacillus</taxon>
    </lineage>
</organism>
<dbReference type="Pfam" id="PF12867">
    <property type="entry name" value="DinB_2"/>
    <property type="match status" value="1"/>
</dbReference>
<dbReference type="Gene3D" id="1.20.120.450">
    <property type="entry name" value="dinb family like domain"/>
    <property type="match status" value="1"/>
</dbReference>
<evidence type="ECO:0000259" key="1">
    <source>
        <dbReference type="Pfam" id="PF12867"/>
    </source>
</evidence>
<proteinExistence type="predicted"/>
<sequence>MFKKPSLEMFPEYTRGYIKLIPEGEIIGILDEQLETTFKLLSEVTAEQAEFRYDAGKWTLSEVLGHLTDTERIMSYRILRIARGDTTPLVGFDENEFVKEASFYARTMADILEDYQNVRRATISLLKGLPQHSLAYRGNVNGFDVSVETIAYMIAGHELHHLKIIKEKYLSNGS</sequence>
<accession>A0ABY9VKU9</accession>
<dbReference type="SUPFAM" id="SSF109854">
    <property type="entry name" value="DinB/YfiT-like putative metalloenzymes"/>
    <property type="match status" value="1"/>
</dbReference>
<feature type="domain" description="DinB-like" evidence="1">
    <location>
        <begin position="30"/>
        <end position="165"/>
    </location>
</feature>
<reference evidence="2 3" key="1">
    <citation type="submission" date="2023-09" db="EMBL/GenBank/DDBJ databases">
        <title>Microbial mechanism of fulvic acid promoting antimony reduction mineralization in rice fields.</title>
        <authorList>
            <person name="Chen G."/>
            <person name="Lan J."/>
        </authorList>
    </citation>
    <scope>NUCLEOTIDE SEQUENCE [LARGE SCALE GENOMIC DNA]</scope>
    <source>
        <strain evidence="2 3">PS1</strain>
    </source>
</reference>
<evidence type="ECO:0000313" key="2">
    <source>
        <dbReference type="EMBL" id="WNF24579.1"/>
    </source>
</evidence>
<gene>
    <name evidence="2" type="ORF">RH061_08850</name>
</gene>
<dbReference type="EMBL" id="CP134494">
    <property type="protein sequence ID" value="WNF24579.1"/>
    <property type="molecule type" value="Genomic_DNA"/>
</dbReference>
<dbReference type="RefSeq" id="WP_311075474.1">
    <property type="nucleotide sequence ID" value="NZ_CP134494.1"/>
</dbReference>
<protein>
    <submittedName>
        <fullName evidence="2">DinB family protein</fullName>
    </submittedName>
</protein>
<keyword evidence="3" id="KW-1185">Reference proteome</keyword>